<name>A0ABN8S1J9_9CNID</name>
<dbReference type="InterPro" id="IPR013083">
    <property type="entry name" value="Znf_RING/FYVE/PHD"/>
</dbReference>
<dbReference type="Proteomes" id="UP001159405">
    <property type="component" value="Unassembled WGS sequence"/>
</dbReference>
<protein>
    <submittedName>
        <fullName evidence="1">Uncharacterized protein</fullName>
    </submittedName>
</protein>
<accession>A0ABN8S1J9</accession>
<dbReference type="SUPFAM" id="SSF57903">
    <property type="entry name" value="FYVE/PHD zinc finger"/>
    <property type="match status" value="1"/>
</dbReference>
<gene>
    <name evidence="1" type="ORF">PLOB_00032114</name>
</gene>
<comment type="caution">
    <text evidence="1">The sequence shown here is derived from an EMBL/GenBank/DDBJ whole genome shotgun (WGS) entry which is preliminary data.</text>
</comment>
<sequence>MLPSDAWIDDVKEWPEVDDGKLFSYILRTKAVDVDYIGKYKDQKAYSYWMSGFVDTVTWWHLPCAELSVNSADALDSWICQSCLADAANIHDAGDDELDLNL</sequence>
<feature type="non-terminal residue" evidence="1">
    <location>
        <position position="102"/>
    </location>
</feature>
<dbReference type="Gene3D" id="3.30.40.10">
    <property type="entry name" value="Zinc/RING finger domain, C3HC4 (zinc finger)"/>
    <property type="match status" value="1"/>
</dbReference>
<keyword evidence="2" id="KW-1185">Reference proteome</keyword>
<evidence type="ECO:0000313" key="1">
    <source>
        <dbReference type="EMBL" id="CAH3185090.1"/>
    </source>
</evidence>
<reference evidence="1 2" key="1">
    <citation type="submission" date="2022-05" db="EMBL/GenBank/DDBJ databases">
        <authorList>
            <consortium name="Genoscope - CEA"/>
            <person name="William W."/>
        </authorList>
    </citation>
    <scope>NUCLEOTIDE SEQUENCE [LARGE SCALE GENOMIC DNA]</scope>
</reference>
<evidence type="ECO:0000313" key="2">
    <source>
        <dbReference type="Proteomes" id="UP001159405"/>
    </source>
</evidence>
<organism evidence="1 2">
    <name type="scientific">Porites lobata</name>
    <dbReference type="NCBI Taxonomy" id="104759"/>
    <lineage>
        <taxon>Eukaryota</taxon>
        <taxon>Metazoa</taxon>
        <taxon>Cnidaria</taxon>
        <taxon>Anthozoa</taxon>
        <taxon>Hexacorallia</taxon>
        <taxon>Scleractinia</taxon>
        <taxon>Fungiina</taxon>
        <taxon>Poritidae</taxon>
        <taxon>Porites</taxon>
    </lineage>
</organism>
<dbReference type="EMBL" id="CALNXK010000411">
    <property type="protein sequence ID" value="CAH3185090.1"/>
    <property type="molecule type" value="Genomic_DNA"/>
</dbReference>
<dbReference type="InterPro" id="IPR011011">
    <property type="entry name" value="Znf_FYVE_PHD"/>
</dbReference>
<proteinExistence type="predicted"/>